<reference evidence="3" key="1">
    <citation type="submission" date="2019-10" db="EMBL/GenBank/DDBJ databases">
        <authorList>
            <consortium name="DOE Joint Genome Institute"/>
            <person name="Kuo A."/>
            <person name="Miyauchi S."/>
            <person name="Kiss E."/>
            <person name="Drula E."/>
            <person name="Kohler A."/>
            <person name="Sanchez-Garcia M."/>
            <person name="Andreopoulos B."/>
            <person name="Barry K.W."/>
            <person name="Bonito G."/>
            <person name="Buee M."/>
            <person name="Carver A."/>
            <person name="Chen C."/>
            <person name="Cichocki N."/>
            <person name="Clum A."/>
            <person name="Culley D."/>
            <person name="Crous P.W."/>
            <person name="Fauchery L."/>
            <person name="Girlanda M."/>
            <person name="Hayes R."/>
            <person name="Keri Z."/>
            <person name="LaButti K."/>
            <person name="Lipzen A."/>
            <person name="Lombard V."/>
            <person name="Magnuson J."/>
            <person name="Maillard F."/>
            <person name="Morin E."/>
            <person name="Murat C."/>
            <person name="Nolan M."/>
            <person name="Ohm R."/>
            <person name="Pangilinan J."/>
            <person name="Pereira M."/>
            <person name="Perotto S."/>
            <person name="Peter M."/>
            <person name="Riley R."/>
            <person name="Sitrit Y."/>
            <person name="Stielow B."/>
            <person name="Szollosi G."/>
            <person name="Zifcakova L."/>
            <person name="Stursova M."/>
            <person name="Spatafora J.W."/>
            <person name="Tedersoo L."/>
            <person name="Vaario L.-M."/>
            <person name="Yamada A."/>
            <person name="Yan M."/>
            <person name="Wang P."/>
            <person name="Xu J."/>
            <person name="Bruns T."/>
            <person name="Baldrian P."/>
            <person name="Vilgalys R."/>
            <person name="Henrissat B."/>
            <person name="Grigoriev I.V."/>
            <person name="Hibbett D."/>
            <person name="Nagy L.G."/>
            <person name="Martin F.M."/>
        </authorList>
    </citation>
    <scope>NUCLEOTIDE SEQUENCE</scope>
    <source>
        <strain evidence="3">BED1</strain>
    </source>
</reference>
<sequence>MVPLPRFQLPLPLNGPPPGYGWEECGMSASASRSFKTGVHRRDEFFGQAAYCAICGLFMLEEDLGVIQLCYILKDLSPRAWNRLKDLNWISPQANDGPRHDPRNGLALCLNHRDLFENYDCIIRYFPENRKFVLINYSDIPDLQEFHGKAIALDINDRDAPYPSLFILHEMRVRGFQPEQPLDPAIPDNITWQDWILSGGLVNQDTFSHDLPRRQNMLPLQSTPPRQSTHSGRMVFRGFVCVFLFLFAFFVWFWKYIA</sequence>
<accession>A0AAD4G8K2</accession>
<keyword evidence="4" id="KW-1185">Reference proteome</keyword>
<dbReference type="Proteomes" id="UP001194468">
    <property type="component" value="Unassembled WGS sequence"/>
</dbReference>
<evidence type="ECO:0000313" key="4">
    <source>
        <dbReference type="Proteomes" id="UP001194468"/>
    </source>
</evidence>
<proteinExistence type="predicted"/>
<dbReference type="Pfam" id="PF13391">
    <property type="entry name" value="HNH_2"/>
    <property type="match status" value="1"/>
</dbReference>
<gene>
    <name evidence="3" type="ORF">L210DRAFT_3020577</name>
</gene>
<keyword evidence="1" id="KW-0472">Membrane</keyword>
<feature type="transmembrane region" description="Helical" evidence="1">
    <location>
        <begin position="234"/>
        <end position="254"/>
    </location>
</feature>
<evidence type="ECO:0000313" key="3">
    <source>
        <dbReference type="EMBL" id="KAF8430889.1"/>
    </source>
</evidence>
<protein>
    <recommendedName>
        <fullName evidence="2">HNH nuclease domain-containing protein</fullName>
    </recommendedName>
</protein>
<feature type="domain" description="HNH nuclease" evidence="2">
    <location>
        <begin position="52"/>
        <end position="123"/>
    </location>
</feature>
<keyword evidence="1" id="KW-0812">Transmembrane</keyword>
<dbReference type="EMBL" id="WHUW01000056">
    <property type="protein sequence ID" value="KAF8430889.1"/>
    <property type="molecule type" value="Genomic_DNA"/>
</dbReference>
<organism evidence="3 4">
    <name type="scientific">Boletus edulis BED1</name>
    <dbReference type="NCBI Taxonomy" id="1328754"/>
    <lineage>
        <taxon>Eukaryota</taxon>
        <taxon>Fungi</taxon>
        <taxon>Dikarya</taxon>
        <taxon>Basidiomycota</taxon>
        <taxon>Agaricomycotina</taxon>
        <taxon>Agaricomycetes</taxon>
        <taxon>Agaricomycetidae</taxon>
        <taxon>Boletales</taxon>
        <taxon>Boletineae</taxon>
        <taxon>Boletaceae</taxon>
        <taxon>Boletoideae</taxon>
        <taxon>Boletus</taxon>
    </lineage>
</organism>
<name>A0AAD4G8K2_BOLED</name>
<keyword evidence="1" id="KW-1133">Transmembrane helix</keyword>
<dbReference type="InterPro" id="IPR003615">
    <property type="entry name" value="HNH_nuc"/>
</dbReference>
<evidence type="ECO:0000256" key="1">
    <source>
        <dbReference type="SAM" id="Phobius"/>
    </source>
</evidence>
<evidence type="ECO:0000259" key="2">
    <source>
        <dbReference type="Pfam" id="PF13391"/>
    </source>
</evidence>
<reference evidence="3" key="2">
    <citation type="journal article" date="2020" name="Nat. Commun.">
        <title>Large-scale genome sequencing of mycorrhizal fungi provides insights into the early evolution of symbiotic traits.</title>
        <authorList>
            <person name="Miyauchi S."/>
            <person name="Kiss E."/>
            <person name="Kuo A."/>
            <person name="Drula E."/>
            <person name="Kohler A."/>
            <person name="Sanchez-Garcia M."/>
            <person name="Morin E."/>
            <person name="Andreopoulos B."/>
            <person name="Barry K.W."/>
            <person name="Bonito G."/>
            <person name="Buee M."/>
            <person name="Carver A."/>
            <person name="Chen C."/>
            <person name="Cichocki N."/>
            <person name="Clum A."/>
            <person name="Culley D."/>
            <person name="Crous P.W."/>
            <person name="Fauchery L."/>
            <person name="Girlanda M."/>
            <person name="Hayes R.D."/>
            <person name="Keri Z."/>
            <person name="LaButti K."/>
            <person name="Lipzen A."/>
            <person name="Lombard V."/>
            <person name="Magnuson J."/>
            <person name="Maillard F."/>
            <person name="Murat C."/>
            <person name="Nolan M."/>
            <person name="Ohm R.A."/>
            <person name="Pangilinan J."/>
            <person name="Pereira M.F."/>
            <person name="Perotto S."/>
            <person name="Peter M."/>
            <person name="Pfister S."/>
            <person name="Riley R."/>
            <person name="Sitrit Y."/>
            <person name="Stielow J.B."/>
            <person name="Szollosi G."/>
            <person name="Zifcakova L."/>
            <person name="Stursova M."/>
            <person name="Spatafora J.W."/>
            <person name="Tedersoo L."/>
            <person name="Vaario L.M."/>
            <person name="Yamada A."/>
            <person name="Yan M."/>
            <person name="Wang P."/>
            <person name="Xu J."/>
            <person name="Bruns T."/>
            <person name="Baldrian P."/>
            <person name="Vilgalys R."/>
            <person name="Dunand C."/>
            <person name="Henrissat B."/>
            <person name="Grigoriev I.V."/>
            <person name="Hibbett D."/>
            <person name="Nagy L.G."/>
            <person name="Martin F.M."/>
        </authorList>
    </citation>
    <scope>NUCLEOTIDE SEQUENCE</scope>
    <source>
        <strain evidence="3">BED1</strain>
    </source>
</reference>
<dbReference type="AlphaFoldDB" id="A0AAD4G8K2"/>
<comment type="caution">
    <text evidence="3">The sequence shown here is derived from an EMBL/GenBank/DDBJ whole genome shotgun (WGS) entry which is preliminary data.</text>
</comment>